<dbReference type="STRING" id="897.B2D07_00605"/>
<dbReference type="Proteomes" id="UP000014977">
    <property type="component" value="Unassembled WGS sequence"/>
</dbReference>
<reference evidence="4 5" key="1">
    <citation type="journal article" date="2013" name="Genome Announc.">
        <title>Draft genome sequences for three mercury-methylating, sulfate-reducing bacteria.</title>
        <authorList>
            <person name="Brown S.D."/>
            <person name="Hurt R.A.Jr."/>
            <person name="Gilmour C.C."/>
            <person name="Elias D.A."/>
        </authorList>
    </citation>
    <scope>NUCLEOTIDE SEQUENCE [LARGE SCALE GENOMIC DNA]</scope>
    <source>
        <strain evidence="4 5">DSM 2059</strain>
    </source>
</reference>
<sequence length="287" mass="31451">MKTILGIIGSPRKLGNCEIMIKEISRNVTEPHDLQLLRLSDFDIQPCRGCYACLLQDDGCVIQDDFQTVVDAILAADALIVSAPTYFLGPNAGLKRFLDRGIALYRHSGQLWGKPAVGIGIAGIPGREGYTLLGIESFMKLILADIRACRLFYGALPGEVFMDASNRMGAKETADALFGEAIPKTGPHCPLCGGDTFRLLGENRVRCMLCSNSGTLRLSGETPVLDIQRSDHELFLTREDAVAHRDWLVGMKSRFKTHKDELKAISLDYRQGGTWIRPSAAAPENGQ</sequence>
<proteinExistence type="predicted"/>
<dbReference type="Pfam" id="PF03358">
    <property type="entry name" value="FMN_red"/>
    <property type="match status" value="1"/>
</dbReference>
<accession>S7TYV6</accession>
<dbReference type="AlphaFoldDB" id="S7TYV6"/>
<gene>
    <name evidence="4" type="ORF">dsmv_1914</name>
</gene>
<evidence type="ECO:0000313" key="4">
    <source>
        <dbReference type="EMBL" id="EPR41915.1"/>
    </source>
</evidence>
<dbReference type="PANTHER" id="PTHR43278">
    <property type="entry name" value="NAD(P)H-DEPENDENT FMN-CONTAINING OXIDOREDUCTASE YWQN-RELATED"/>
    <property type="match status" value="1"/>
</dbReference>
<dbReference type="GO" id="GO:0016491">
    <property type="term" value="F:oxidoreductase activity"/>
    <property type="evidence" value="ECO:0007669"/>
    <property type="project" value="InterPro"/>
</dbReference>
<name>S7TYV6_DESML</name>
<dbReference type="InterPro" id="IPR005025">
    <property type="entry name" value="FMN_Rdtase-like_dom"/>
</dbReference>
<dbReference type="SUPFAM" id="SSF52218">
    <property type="entry name" value="Flavoproteins"/>
    <property type="match status" value="1"/>
</dbReference>
<evidence type="ECO:0000313" key="5">
    <source>
        <dbReference type="Proteomes" id="UP000014977"/>
    </source>
</evidence>
<dbReference type="InterPro" id="IPR029039">
    <property type="entry name" value="Flavoprotein-like_sf"/>
</dbReference>
<dbReference type="PANTHER" id="PTHR43278:SF1">
    <property type="entry name" value="IRON-SULFUR FLAVOPROTEIN MJ1083"/>
    <property type="match status" value="1"/>
</dbReference>
<keyword evidence="2" id="KW-0288">FMN</keyword>
<organism evidence="4 5">
    <name type="scientific">Desulfococcus multivorans DSM 2059</name>
    <dbReference type="NCBI Taxonomy" id="1121405"/>
    <lineage>
        <taxon>Bacteria</taxon>
        <taxon>Pseudomonadati</taxon>
        <taxon>Thermodesulfobacteriota</taxon>
        <taxon>Desulfobacteria</taxon>
        <taxon>Desulfobacterales</taxon>
        <taxon>Desulfococcaceae</taxon>
        <taxon>Desulfococcus</taxon>
    </lineage>
</organism>
<keyword evidence="1" id="KW-0285">Flavoprotein</keyword>
<feature type="domain" description="NADPH-dependent FMN reductase-like" evidence="3">
    <location>
        <begin position="4"/>
        <end position="123"/>
    </location>
</feature>
<dbReference type="eggNOG" id="COG0655">
    <property type="taxonomic scope" value="Bacteria"/>
</dbReference>
<dbReference type="OrthoDB" id="9805976at2"/>
<dbReference type="RefSeq" id="WP_020876296.1">
    <property type="nucleotide sequence ID" value="NZ_ATHJ01000071.1"/>
</dbReference>
<dbReference type="EMBL" id="ATHJ01000071">
    <property type="protein sequence ID" value="EPR41915.1"/>
    <property type="molecule type" value="Genomic_DNA"/>
</dbReference>
<comment type="caution">
    <text evidence="4">The sequence shown here is derived from an EMBL/GenBank/DDBJ whole genome shotgun (WGS) entry which is preliminary data.</text>
</comment>
<evidence type="ECO:0000256" key="2">
    <source>
        <dbReference type="ARBA" id="ARBA00022643"/>
    </source>
</evidence>
<evidence type="ECO:0000259" key="3">
    <source>
        <dbReference type="Pfam" id="PF03358"/>
    </source>
</evidence>
<dbReference type="InterPro" id="IPR051796">
    <property type="entry name" value="ISF_SsuE-like"/>
</dbReference>
<keyword evidence="5" id="KW-1185">Reference proteome</keyword>
<dbReference type="Gene3D" id="3.40.50.360">
    <property type="match status" value="1"/>
</dbReference>
<protein>
    <submittedName>
        <fullName evidence="4">NADPH-dependent FMN reductase</fullName>
    </submittedName>
</protein>
<evidence type="ECO:0000256" key="1">
    <source>
        <dbReference type="ARBA" id="ARBA00022630"/>
    </source>
</evidence>